<comment type="caution">
    <text evidence="1">The sequence shown here is derived from an EMBL/GenBank/DDBJ whole genome shotgun (WGS) entry which is preliminary data.</text>
</comment>
<evidence type="ECO:0000313" key="2">
    <source>
        <dbReference type="Proteomes" id="UP000287651"/>
    </source>
</evidence>
<proteinExistence type="predicted"/>
<protein>
    <submittedName>
        <fullName evidence="1">Uncharacterized protein</fullName>
    </submittedName>
</protein>
<gene>
    <name evidence="1" type="ORF">B296_00035545</name>
</gene>
<evidence type="ECO:0000313" key="1">
    <source>
        <dbReference type="EMBL" id="RRT47209.1"/>
    </source>
</evidence>
<organism evidence="1 2">
    <name type="scientific">Ensete ventricosum</name>
    <name type="common">Abyssinian banana</name>
    <name type="synonym">Musa ensete</name>
    <dbReference type="NCBI Taxonomy" id="4639"/>
    <lineage>
        <taxon>Eukaryota</taxon>
        <taxon>Viridiplantae</taxon>
        <taxon>Streptophyta</taxon>
        <taxon>Embryophyta</taxon>
        <taxon>Tracheophyta</taxon>
        <taxon>Spermatophyta</taxon>
        <taxon>Magnoliopsida</taxon>
        <taxon>Liliopsida</taxon>
        <taxon>Zingiberales</taxon>
        <taxon>Musaceae</taxon>
        <taxon>Ensete</taxon>
    </lineage>
</organism>
<sequence>MSPRLTNVLEDPADYGGWFWVPVEDKEAGAKVSEAGVKIEEAIEEKAYAIEASAGRTKGEGRGVWMKVTGIEDEHWEDVTGSPASVVQRGVVVDPQPLPEPNHGVRLHVKRCHQRPKKEDEGDRSYDEVSALPAPINGEDQVGHSWKHRQKPMWRRVAFASPMHGDPPAESQTLSPRSHVRFVNLLAAADDHHSSLLSRLR</sequence>
<accession>A0A426Y624</accession>
<name>A0A426Y624_ENSVE</name>
<dbReference type="AlphaFoldDB" id="A0A426Y624"/>
<dbReference type="Proteomes" id="UP000287651">
    <property type="component" value="Unassembled WGS sequence"/>
</dbReference>
<dbReference type="EMBL" id="AMZH03014687">
    <property type="protein sequence ID" value="RRT47209.1"/>
    <property type="molecule type" value="Genomic_DNA"/>
</dbReference>
<reference evidence="1 2" key="1">
    <citation type="journal article" date="2014" name="Agronomy (Basel)">
        <title>A Draft Genome Sequence for Ensete ventricosum, the Drought-Tolerant Tree Against Hunger.</title>
        <authorList>
            <person name="Harrison J."/>
            <person name="Moore K.A."/>
            <person name="Paszkiewicz K."/>
            <person name="Jones T."/>
            <person name="Grant M."/>
            <person name="Ambacheew D."/>
            <person name="Muzemil S."/>
            <person name="Studholme D.J."/>
        </authorList>
    </citation>
    <scope>NUCLEOTIDE SEQUENCE [LARGE SCALE GENOMIC DNA]</scope>
</reference>